<evidence type="ECO:0000256" key="7">
    <source>
        <dbReference type="ARBA" id="ARBA00048696"/>
    </source>
</evidence>
<evidence type="ECO:0000256" key="5">
    <source>
        <dbReference type="ARBA" id="ARBA00034531"/>
    </source>
</evidence>
<comment type="catalytic activity">
    <reaction evidence="6">
        <text>L-threonyl-[protein] + ATP = 3-O-(5'-adenylyl)-L-threonyl-[protein] + diphosphate</text>
        <dbReference type="Rhea" id="RHEA:54292"/>
        <dbReference type="Rhea" id="RHEA-COMP:11060"/>
        <dbReference type="Rhea" id="RHEA-COMP:13847"/>
        <dbReference type="ChEBI" id="CHEBI:30013"/>
        <dbReference type="ChEBI" id="CHEBI:30616"/>
        <dbReference type="ChEBI" id="CHEBI:33019"/>
        <dbReference type="ChEBI" id="CHEBI:138113"/>
        <dbReference type="EC" id="2.7.7.108"/>
    </reaction>
</comment>
<dbReference type="EMBL" id="CP067420">
    <property type="protein sequence ID" value="QQP92549.1"/>
    <property type="molecule type" value="Genomic_DNA"/>
</dbReference>
<evidence type="ECO:0000256" key="1">
    <source>
        <dbReference type="ARBA" id="ARBA00022679"/>
    </source>
</evidence>
<dbReference type="Proteomes" id="UP000595197">
    <property type="component" value="Chromosome"/>
</dbReference>
<feature type="domain" description="Fido" evidence="8">
    <location>
        <begin position="10"/>
        <end position="141"/>
    </location>
</feature>
<evidence type="ECO:0000313" key="10">
    <source>
        <dbReference type="Proteomes" id="UP000595197"/>
    </source>
</evidence>
<evidence type="ECO:0000256" key="2">
    <source>
        <dbReference type="ARBA" id="ARBA00022695"/>
    </source>
</evidence>
<evidence type="ECO:0000313" key="9">
    <source>
        <dbReference type="EMBL" id="QQP92549.1"/>
    </source>
</evidence>
<comment type="catalytic activity">
    <reaction evidence="7">
        <text>L-tyrosyl-[protein] + ATP = O-(5'-adenylyl)-L-tyrosyl-[protein] + diphosphate</text>
        <dbReference type="Rhea" id="RHEA:54288"/>
        <dbReference type="Rhea" id="RHEA-COMP:10136"/>
        <dbReference type="Rhea" id="RHEA-COMP:13846"/>
        <dbReference type="ChEBI" id="CHEBI:30616"/>
        <dbReference type="ChEBI" id="CHEBI:33019"/>
        <dbReference type="ChEBI" id="CHEBI:46858"/>
        <dbReference type="ChEBI" id="CHEBI:83624"/>
        <dbReference type="EC" id="2.7.7.108"/>
    </reaction>
</comment>
<dbReference type="Gene3D" id="1.10.3290.10">
    <property type="entry name" value="Fido-like domain"/>
    <property type="match status" value="1"/>
</dbReference>
<dbReference type="PANTHER" id="PTHR39560:SF1">
    <property type="entry name" value="PROTEIN ADENYLYLTRANSFERASE FIC-RELATED"/>
    <property type="match status" value="1"/>
</dbReference>
<protein>
    <recommendedName>
        <fullName evidence="5">protein adenylyltransferase</fullName>
        <ecNumber evidence="5">2.7.7.108</ecNumber>
    </recommendedName>
</protein>
<dbReference type="RefSeq" id="WP_201081557.1">
    <property type="nucleotide sequence ID" value="NZ_CP067420.1"/>
</dbReference>
<dbReference type="Pfam" id="PF02661">
    <property type="entry name" value="Fic"/>
    <property type="match status" value="1"/>
</dbReference>
<sequence length="152" mass="17449">MEYLRAQARFTFDVWKHVHRILFQDLYDWAGEPRSINMGREGKIVFNTAAEIPMEAAAVLDRVERSADFAAEMGSFYAEMNFQHPFREGNGRTLKLLFSAIALRRGLLIDWSRLDLEEYTGALAHWQRTLDASRIQAVLTACARPAEPEDTL</sequence>
<dbReference type="PANTHER" id="PTHR39560">
    <property type="entry name" value="PROTEIN ADENYLYLTRANSFERASE FIC-RELATED"/>
    <property type="match status" value="1"/>
</dbReference>
<dbReference type="InterPro" id="IPR036597">
    <property type="entry name" value="Fido-like_dom_sf"/>
</dbReference>
<proteinExistence type="predicted"/>
<keyword evidence="4" id="KW-0067">ATP-binding</keyword>
<dbReference type="PROSITE" id="PS51459">
    <property type="entry name" value="FIDO"/>
    <property type="match status" value="1"/>
</dbReference>
<gene>
    <name evidence="9" type="ORF">IGS68_20890</name>
</gene>
<name>A0ABX7BDS3_9PROT</name>
<keyword evidence="10" id="KW-1185">Reference proteome</keyword>
<evidence type="ECO:0000256" key="6">
    <source>
        <dbReference type="ARBA" id="ARBA00047939"/>
    </source>
</evidence>
<organism evidence="9 10">
    <name type="scientific">Skermanella cutis</name>
    <dbReference type="NCBI Taxonomy" id="2775420"/>
    <lineage>
        <taxon>Bacteria</taxon>
        <taxon>Pseudomonadati</taxon>
        <taxon>Pseudomonadota</taxon>
        <taxon>Alphaproteobacteria</taxon>
        <taxon>Rhodospirillales</taxon>
        <taxon>Azospirillaceae</taxon>
        <taxon>Skermanella</taxon>
    </lineage>
</organism>
<reference evidence="9" key="1">
    <citation type="submission" date="2021-02" db="EMBL/GenBank/DDBJ databases">
        <title>Skermanella TT6 skin isolate.</title>
        <authorList>
            <person name="Lee K."/>
            <person name="Ganzorig M."/>
        </authorList>
    </citation>
    <scope>NUCLEOTIDE SEQUENCE</scope>
    <source>
        <strain evidence="9">TT6</strain>
    </source>
</reference>
<keyword evidence="2" id="KW-0548">Nucleotidyltransferase</keyword>
<accession>A0ABX7BDS3</accession>
<evidence type="ECO:0000259" key="8">
    <source>
        <dbReference type="PROSITE" id="PS51459"/>
    </source>
</evidence>
<keyword evidence="1" id="KW-0808">Transferase</keyword>
<evidence type="ECO:0000256" key="4">
    <source>
        <dbReference type="ARBA" id="ARBA00022840"/>
    </source>
</evidence>
<dbReference type="SUPFAM" id="SSF140931">
    <property type="entry name" value="Fic-like"/>
    <property type="match status" value="1"/>
</dbReference>
<evidence type="ECO:0000256" key="3">
    <source>
        <dbReference type="ARBA" id="ARBA00022741"/>
    </source>
</evidence>
<dbReference type="InterPro" id="IPR003812">
    <property type="entry name" value="Fido"/>
</dbReference>
<keyword evidence="3" id="KW-0547">Nucleotide-binding</keyword>
<dbReference type="EC" id="2.7.7.108" evidence="5"/>